<evidence type="ECO:0008006" key="3">
    <source>
        <dbReference type="Google" id="ProtNLM"/>
    </source>
</evidence>
<dbReference type="Proteomes" id="UP000326396">
    <property type="component" value="Linkage Group LG7"/>
</dbReference>
<proteinExistence type="predicted"/>
<reference evidence="1 2" key="1">
    <citation type="submission" date="2019-05" db="EMBL/GenBank/DDBJ databases">
        <title>Mikania micrantha, genome provides insights into the molecular mechanism of rapid growth.</title>
        <authorList>
            <person name="Liu B."/>
        </authorList>
    </citation>
    <scope>NUCLEOTIDE SEQUENCE [LARGE SCALE GENOMIC DNA]</scope>
    <source>
        <strain evidence="1">NLD-2019</strain>
        <tissue evidence="1">Leaf</tissue>
    </source>
</reference>
<name>A0A5N6LYA0_9ASTR</name>
<dbReference type="OrthoDB" id="418237at2759"/>
<dbReference type="PANTHER" id="PTHR11439:SF515">
    <property type="entry name" value="GAG-POL POLYPROTEIN"/>
    <property type="match status" value="1"/>
</dbReference>
<comment type="caution">
    <text evidence="1">The sequence shown here is derived from an EMBL/GenBank/DDBJ whole genome shotgun (WGS) entry which is preliminary data.</text>
</comment>
<accession>A0A5N6LYA0</accession>
<keyword evidence="2" id="KW-1185">Reference proteome</keyword>
<sequence>MYAKKVLQLAGMWDCNATKCPMEPKLDLTKDGDGEAVDPTMYRRLIGSLRYLIHSRPDLAYSVGVVSRFMESPKAIRLKAVKQILRYVKGTMDYGLAKQAFGLLLNKIGPEQWAACRWSNSLALAEWWWSKSNEALVDIA</sequence>
<evidence type="ECO:0000313" key="1">
    <source>
        <dbReference type="EMBL" id="KAD3066472.1"/>
    </source>
</evidence>
<dbReference type="PANTHER" id="PTHR11439">
    <property type="entry name" value="GAG-POL-RELATED RETROTRANSPOSON"/>
    <property type="match status" value="1"/>
</dbReference>
<dbReference type="AlphaFoldDB" id="A0A5N6LYA0"/>
<dbReference type="EMBL" id="SZYD01000017">
    <property type="protein sequence ID" value="KAD3066472.1"/>
    <property type="molecule type" value="Genomic_DNA"/>
</dbReference>
<organism evidence="1 2">
    <name type="scientific">Mikania micrantha</name>
    <name type="common">bitter vine</name>
    <dbReference type="NCBI Taxonomy" id="192012"/>
    <lineage>
        <taxon>Eukaryota</taxon>
        <taxon>Viridiplantae</taxon>
        <taxon>Streptophyta</taxon>
        <taxon>Embryophyta</taxon>
        <taxon>Tracheophyta</taxon>
        <taxon>Spermatophyta</taxon>
        <taxon>Magnoliopsida</taxon>
        <taxon>eudicotyledons</taxon>
        <taxon>Gunneridae</taxon>
        <taxon>Pentapetalae</taxon>
        <taxon>asterids</taxon>
        <taxon>campanulids</taxon>
        <taxon>Asterales</taxon>
        <taxon>Asteraceae</taxon>
        <taxon>Asteroideae</taxon>
        <taxon>Heliantheae alliance</taxon>
        <taxon>Eupatorieae</taxon>
        <taxon>Mikania</taxon>
    </lineage>
</organism>
<gene>
    <name evidence="1" type="ORF">E3N88_34352</name>
</gene>
<evidence type="ECO:0000313" key="2">
    <source>
        <dbReference type="Proteomes" id="UP000326396"/>
    </source>
</evidence>
<protein>
    <recommendedName>
        <fullName evidence="3">Reverse transcriptase Ty1/copia-type domain-containing protein</fullName>
    </recommendedName>
</protein>